<keyword evidence="3" id="KW-1185">Reference proteome</keyword>
<feature type="signal peptide" evidence="1">
    <location>
        <begin position="1"/>
        <end position="25"/>
    </location>
</feature>
<proteinExistence type="predicted"/>
<keyword evidence="1" id="KW-0732">Signal</keyword>
<reference evidence="2 3" key="1">
    <citation type="submission" date="2019-06" db="EMBL/GenBank/DDBJ databases">
        <title>Genomic Encyclopedia of Type Strains, Phase IV (KMG-V): Genome sequencing to study the core and pangenomes of soil and plant-associated prokaryotes.</title>
        <authorList>
            <person name="Whitman W."/>
        </authorList>
    </citation>
    <scope>NUCLEOTIDE SEQUENCE [LARGE SCALE GENOMIC DNA]</scope>
    <source>
        <strain evidence="2 3">BR 510</strain>
    </source>
</reference>
<dbReference type="EMBL" id="VITK01000006">
    <property type="protein sequence ID" value="TWA97346.1"/>
    <property type="molecule type" value="Genomic_DNA"/>
</dbReference>
<dbReference type="Proteomes" id="UP000319949">
    <property type="component" value="Unassembled WGS sequence"/>
</dbReference>
<sequence>MRSPSAASFFLALALIIPSNIDAHACDAGRKEYFGRCIVVTSPSPELRKFIKDYGEPVGKVGDIADLFAPDVPLFDRPEPGRKIIHTWRQPNIDIESEARIDGVLPDFYAVTVTVYEGPTSCGIEEYKQKGPKATLRGYVPKSSPQGLPSLLKFKHMSGLC</sequence>
<evidence type="ECO:0000313" key="3">
    <source>
        <dbReference type="Proteomes" id="UP000319949"/>
    </source>
</evidence>
<feature type="chain" id="PRO_5022046421" evidence="1">
    <location>
        <begin position="26"/>
        <end position="161"/>
    </location>
</feature>
<dbReference type="STRING" id="1803665.GCA_001641335_00867"/>
<dbReference type="AlphaFoldDB" id="A0A560DJS6"/>
<evidence type="ECO:0000313" key="2">
    <source>
        <dbReference type="EMBL" id="TWA97346.1"/>
    </source>
</evidence>
<protein>
    <submittedName>
        <fullName evidence="2">Uncharacterized protein</fullName>
    </submittedName>
</protein>
<comment type="caution">
    <text evidence="2">The sequence shown here is derived from an EMBL/GenBank/DDBJ whole genome shotgun (WGS) entry which is preliminary data.</text>
</comment>
<accession>A0A560DJS6</accession>
<gene>
    <name evidence="2" type="ORF">FBZ96_106401</name>
</gene>
<organism evidence="2 3">
    <name type="scientific">Bradyrhizobium stylosanthis</name>
    <dbReference type="NCBI Taxonomy" id="1803665"/>
    <lineage>
        <taxon>Bacteria</taxon>
        <taxon>Pseudomonadati</taxon>
        <taxon>Pseudomonadota</taxon>
        <taxon>Alphaproteobacteria</taxon>
        <taxon>Hyphomicrobiales</taxon>
        <taxon>Nitrobacteraceae</taxon>
        <taxon>Bradyrhizobium</taxon>
    </lineage>
</organism>
<evidence type="ECO:0000256" key="1">
    <source>
        <dbReference type="SAM" id="SignalP"/>
    </source>
</evidence>
<name>A0A560DJS6_9BRAD</name>